<evidence type="ECO:0000259" key="9">
    <source>
        <dbReference type="PROSITE" id="PS50885"/>
    </source>
</evidence>
<dbReference type="Pfam" id="PF00015">
    <property type="entry name" value="MCPsignal"/>
    <property type="match status" value="1"/>
</dbReference>
<keyword evidence="2" id="KW-1003">Cell membrane</keyword>
<dbReference type="RefSeq" id="WP_110837988.1">
    <property type="nucleotide sequence ID" value="NZ_QJVJ01000001.1"/>
</dbReference>
<dbReference type="PROSITE" id="PS50111">
    <property type="entry name" value="CHEMOTAXIS_TRANSDUC_2"/>
    <property type="match status" value="1"/>
</dbReference>
<evidence type="ECO:0000256" key="4">
    <source>
        <dbReference type="ARBA" id="ARBA00023224"/>
    </source>
</evidence>
<organism evidence="10 11">
    <name type="scientific">Paenibacillus flagellatus</name>
    <dbReference type="NCBI Taxonomy" id="2211139"/>
    <lineage>
        <taxon>Bacteria</taxon>
        <taxon>Bacillati</taxon>
        <taxon>Bacillota</taxon>
        <taxon>Bacilli</taxon>
        <taxon>Bacillales</taxon>
        <taxon>Paenibacillaceae</taxon>
        <taxon>Paenibacillus</taxon>
    </lineage>
</organism>
<dbReference type="SMART" id="SM00283">
    <property type="entry name" value="MA"/>
    <property type="match status" value="1"/>
</dbReference>
<dbReference type="PANTHER" id="PTHR32089:SF112">
    <property type="entry name" value="LYSOZYME-LIKE PROTEIN-RELATED"/>
    <property type="match status" value="1"/>
</dbReference>
<evidence type="ECO:0000256" key="1">
    <source>
        <dbReference type="ARBA" id="ARBA00004236"/>
    </source>
</evidence>
<proteinExistence type="inferred from homology"/>
<gene>
    <name evidence="10" type="ORF">DLM86_00405</name>
</gene>
<dbReference type="GO" id="GO:0007165">
    <property type="term" value="P:signal transduction"/>
    <property type="evidence" value="ECO:0007669"/>
    <property type="project" value="UniProtKB-KW"/>
</dbReference>
<dbReference type="AlphaFoldDB" id="A0A2V5KX72"/>
<feature type="domain" description="Methyl-accepting transducer" evidence="8">
    <location>
        <begin position="295"/>
        <end position="545"/>
    </location>
</feature>
<evidence type="ECO:0000256" key="2">
    <source>
        <dbReference type="ARBA" id="ARBA00022475"/>
    </source>
</evidence>
<dbReference type="Gene3D" id="6.10.340.10">
    <property type="match status" value="1"/>
</dbReference>
<comment type="caution">
    <text evidence="10">The sequence shown here is derived from an EMBL/GenBank/DDBJ whole genome shotgun (WGS) entry which is preliminary data.</text>
</comment>
<dbReference type="EMBL" id="QJVJ01000001">
    <property type="protein sequence ID" value="PYI56947.1"/>
    <property type="molecule type" value="Genomic_DNA"/>
</dbReference>
<feature type="domain" description="HAMP" evidence="9">
    <location>
        <begin position="224"/>
        <end position="276"/>
    </location>
</feature>
<protein>
    <submittedName>
        <fullName evidence="10">Methyl-accepting chemotaxis protein</fullName>
    </submittedName>
</protein>
<name>A0A2V5KX72_9BACL</name>
<evidence type="ECO:0000259" key="8">
    <source>
        <dbReference type="PROSITE" id="PS50111"/>
    </source>
</evidence>
<keyword evidence="3" id="KW-0472">Membrane</keyword>
<dbReference type="Gene3D" id="1.10.287.950">
    <property type="entry name" value="Methyl-accepting chemotaxis protein"/>
    <property type="match status" value="1"/>
</dbReference>
<evidence type="ECO:0000256" key="7">
    <source>
        <dbReference type="SAM" id="MobiDB-lite"/>
    </source>
</evidence>
<sequence>MFRKESDHQKRKARAAGFTMKAKLIAGFALIVAMLAGSSAFQLYRNGEVARQVAVQNGETAKQELAMRLKLAVQEMAVIHADLALTKNASAEERYRPVRERFMENVKRIGDTASSAEERKWKAKLDNVSGEFAATFDAAVQTLNAAGVSPGDRDRLLESQYALSLTHKEFIFELVDQFYLTYTEAADAAVAKSEDAFAEAKTIATIAISAAIAAAVVVSALLVRSFAKPVRRMQAAMSLIGEGDLRHRIGSAAPDEFGRLSRSFDRMMDSVSGMLGRMRGIGIELNERSDGFRRFAQSTAAAHTDVLQAIGEIAAGADRQASYSERSASLVREFGREIADIARSADEMKRLSGDADEQAKLGAATMTKLREAADRADAMLREAATAVESFAADAASIGKIVHTITEIAQQTNVLSLNASIEAARAGAHGKGFLVIADEVRLLSEQSKASAKSIEGLVGSLERRMSDVRRHMETAGEAARTQGAKVHDTLAAFRTIEESIAELHERTDRIHAKVKRAEAGNESLIDAIGQVAAIAEQTAAGVQEVNSTSIGQNDAVRHIAAQADALHELADSLFAEIGKFRTADETRRSASGGEPEAEPDSAAAETSGFRVGIQTIEGAEREQKELVSV</sequence>
<dbReference type="InterPro" id="IPR004089">
    <property type="entry name" value="MCPsignal_dom"/>
</dbReference>
<dbReference type="InterPro" id="IPR003660">
    <property type="entry name" value="HAMP_dom"/>
</dbReference>
<evidence type="ECO:0000256" key="5">
    <source>
        <dbReference type="ARBA" id="ARBA00029447"/>
    </source>
</evidence>
<evidence type="ECO:0000256" key="3">
    <source>
        <dbReference type="ARBA" id="ARBA00023136"/>
    </source>
</evidence>
<evidence type="ECO:0000256" key="6">
    <source>
        <dbReference type="PROSITE-ProRule" id="PRU00284"/>
    </source>
</evidence>
<evidence type="ECO:0000313" key="11">
    <source>
        <dbReference type="Proteomes" id="UP000247476"/>
    </source>
</evidence>
<dbReference type="SUPFAM" id="SSF58104">
    <property type="entry name" value="Methyl-accepting chemotaxis protein (MCP) signaling domain"/>
    <property type="match status" value="1"/>
</dbReference>
<feature type="region of interest" description="Disordered" evidence="7">
    <location>
        <begin position="584"/>
        <end position="614"/>
    </location>
</feature>
<comment type="subcellular location">
    <subcellularLocation>
        <location evidence="1">Cell membrane</location>
    </subcellularLocation>
</comment>
<evidence type="ECO:0000313" key="10">
    <source>
        <dbReference type="EMBL" id="PYI56947.1"/>
    </source>
</evidence>
<dbReference type="PROSITE" id="PS50885">
    <property type="entry name" value="HAMP"/>
    <property type="match status" value="1"/>
</dbReference>
<dbReference type="OrthoDB" id="9814363at2"/>
<dbReference type="PANTHER" id="PTHR32089">
    <property type="entry name" value="METHYL-ACCEPTING CHEMOTAXIS PROTEIN MCPB"/>
    <property type="match status" value="1"/>
</dbReference>
<dbReference type="Pfam" id="PF00672">
    <property type="entry name" value="HAMP"/>
    <property type="match status" value="1"/>
</dbReference>
<dbReference type="GO" id="GO:0005886">
    <property type="term" value="C:plasma membrane"/>
    <property type="evidence" value="ECO:0007669"/>
    <property type="project" value="UniProtKB-SubCell"/>
</dbReference>
<dbReference type="SMART" id="SM00304">
    <property type="entry name" value="HAMP"/>
    <property type="match status" value="2"/>
</dbReference>
<dbReference type="CDD" id="cd06225">
    <property type="entry name" value="HAMP"/>
    <property type="match status" value="1"/>
</dbReference>
<reference evidence="10 11" key="1">
    <citation type="submission" date="2018-05" db="EMBL/GenBank/DDBJ databases">
        <title>Paenibacillus flagellatus sp. nov., isolated from selenium mineral soil.</title>
        <authorList>
            <person name="Dai X."/>
        </authorList>
    </citation>
    <scope>NUCLEOTIDE SEQUENCE [LARGE SCALE GENOMIC DNA]</scope>
    <source>
        <strain evidence="10 11">DXL2</strain>
    </source>
</reference>
<keyword evidence="4 6" id="KW-0807">Transducer</keyword>
<keyword evidence="11" id="KW-1185">Reference proteome</keyword>
<dbReference type="Proteomes" id="UP000247476">
    <property type="component" value="Unassembled WGS sequence"/>
</dbReference>
<accession>A0A2V5KX72</accession>
<comment type="similarity">
    <text evidence="5">Belongs to the methyl-accepting chemotaxis (MCP) protein family.</text>
</comment>